<keyword evidence="17" id="KW-1185">Reference proteome</keyword>
<sequence length="206" mass="22999">MRPRTRRQKEILDYIAGFIERHGYEPSYAQIARHFGISSKATVAKHIQALERRGLIARRRESSGFILRVVAEGDANGWCEIPLLGRIAAGLPMDAIIDAETIPVPRFLLGRVRAENVYALRVVGDSMIDEHICDGDIAIIENRTEACDGEIVVALIDGDRVTLKRFYRLGDEIELRPANSQLTPLRLPAVRVSIQGIFRGLLRSAS</sequence>
<dbReference type="InterPro" id="IPR036388">
    <property type="entry name" value="WH-like_DNA-bd_sf"/>
</dbReference>
<keyword evidence="2 12" id="KW-0678">Repressor</keyword>
<feature type="DNA-binding region" description="H-T-H motif" evidence="12">
    <location>
        <begin position="28"/>
        <end position="48"/>
    </location>
</feature>
<comment type="catalytic activity">
    <reaction evidence="12">
        <text>Hydrolysis of Ala-|-Gly bond in repressor LexA.</text>
        <dbReference type="EC" id="3.4.21.88"/>
    </reaction>
</comment>
<dbReference type="InterPro" id="IPR006199">
    <property type="entry name" value="LexA_DNA-bd_dom"/>
</dbReference>
<dbReference type="InterPro" id="IPR036286">
    <property type="entry name" value="LexA/Signal_pep-like_sf"/>
</dbReference>
<evidence type="ECO:0000256" key="5">
    <source>
        <dbReference type="ARBA" id="ARBA00022801"/>
    </source>
</evidence>
<keyword evidence="7 12" id="KW-0805">Transcription regulation</keyword>
<comment type="similarity">
    <text evidence="1 12 13">Belongs to the peptidase S24 family.</text>
</comment>
<reference evidence="16 17" key="1">
    <citation type="submission" date="2013-12" db="EMBL/GenBank/DDBJ databases">
        <authorList>
            <person name="Stott M."/>
        </authorList>
    </citation>
    <scope>NUCLEOTIDE SEQUENCE [LARGE SCALE GENOMIC DNA]</scope>
    <source>
        <strain evidence="16 17">K22</strain>
    </source>
</reference>
<feature type="domain" description="Peptidase S24/S26A/S26B/S26C" evidence="14">
    <location>
        <begin position="82"/>
        <end position="197"/>
    </location>
</feature>
<keyword evidence="11 12" id="KW-0742">SOS response</keyword>
<evidence type="ECO:0000256" key="1">
    <source>
        <dbReference type="ARBA" id="ARBA00007484"/>
    </source>
</evidence>
<dbReference type="Gene3D" id="1.10.10.10">
    <property type="entry name" value="Winged helix-like DNA-binding domain superfamily/Winged helix DNA-binding domain"/>
    <property type="match status" value="1"/>
</dbReference>
<evidence type="ECO:0000256" key="4">
    <source>
        <dbReference type="ARBA" id="ARBA00022763"/>
    </source>
</evidence>
<dbReference type="InterPro" id="IPR006200">
    <property type="entry name" value="LexA"/>
</dbReference>
<keyword evidence="8 12" id="KW-0238">DNA-binding</keyword>
<feature type="site" description="Cleavage; by autolysis" evidence="12">
    <location>
        <begin position="89"/>
        <end position="90"/>
    </location>
</feature>
<feature type="domain" description="LexA repressor DNA-binding" evidence="15">
    <location>
        <begin position="1"/>
        <end position="60"/>
    </location>
</feature>
<dbReference type="Gene3D" id="2.10.109.10">
    <property type="entry name" value="Umud Fragment, subunit A"/>
    <property type="match status" value="1"/>
</dbReference>
<dbReference type="GO" id="GO:0006508">
    <property type="term" value="P:proteolysis"/>
    <property type="evidence" value="ECO:0007669"/>
    <property type="project" value="InterPro"/>
</dbReference>
<feature type="active site" description="For autocatalytic cleavage activity" evidence="12">
    <location>
        <position position="126"/>
    </location>
</feature>
<keyword evidence="5 12" id="KW-0378">Hydrolase</keyword>
<dbReference type="SUPFAM" id="SSF46785">
    <property type="entry name" value="Winged helix' DNA-binding domain"/>
    <property type="match status" value="1"/>
</dbReference>
<evidence type="ECO:0000256" key="12">
    <source>
        <dbReference type="HAMAP-Rule" id="MF_00015"/>
    </source>
</evidence>
<evidence type="ECO:0000259" key="14">
    <source>
        <dbReference type="Pfam" id="PF00717"/>
    </source>
</evidence>
<protein>
    <recommendedName>
        <fullName evidence="12">LexA repressor</fullName>
        <ecNumber evidence="12">3.4.21.88</ecNumber>
    </recommendedName>
</protein>
<proteinExistence type="inferred from homology"/>
<comment type="subunit">
    <text evidence="12">Homodimer.</text>
</comment>
<keyword evidence="9 12" id="KW-0804">Transcription</keyword>
<dbReference type="PANTHER" id="PTHR33516:SF2">
    <property type="entry name" value="LEXA REPRESSOR-RELATED"/>
    <property type="match status" value="1"/>
</dbReference>
<dbReference type="SUPFAM" id="SSF51306">
    <property type="entry name" value="LexA/Signal peptidase"/>
    <property type="match status" value="1"/>
</dbReference>
<dbReference type="STRING" id="454194.PYK22_02703"/>
<dbReference type="GO" id="GO:0003677">
    <property type="term" value="F:DNA binding"/>
    <property type="evidence" value="ECO:0007669"/>
    <property type="project" value="UniProtKB-UniRule"/>
</dbReference>
<comment type="function">
    <text evidence="12">Represses a number of genes involved in the response to DNA damage (SOS response), including recA and lexA. In the presence of single-stranded DNA, RecA interacts with LexA causing an autocatalytic cleavage which disrupts the DNA-binding part of LexA, leading to derepression of the SOS regulon and eventually DNA repair.</text>
</comment>
<evidence type="ECO:0000259" key="15">
    <source>
        <dbReference type="Pfam" id="PF01726"/>
    </source>
</evidence>
<name>A0A0B6X301_9BACT</name>
<evidence type="ECO:0000256" key="2">
    <source>
        <dbReference type="ARBA" id="ARBA00022491"/>
    </source>
</evidence>
<dbReference type="InterPro" id="IPR050077">
    <property type="entry name" value="LexA_repressor"/>
</dbReference>
<dbReference type="InterPro" id="IPR036390">
    <property type="entry name" value="WH_DNA-bd_sf"/>
</dbReference>
<organism evidence="16 17">
    <name type="scientific">Pyrinomonas methylaliphatogenes</name>
    <dbReference type="NCBI Taxonomy" id="454194"/>
    <lineage>
        <taxon>Bacteria</taxon>
        <taxon>Pseudomonadati</taxon>
        <taxon>Acidobacteriota</taxon>
        <taxon>Blastocatellia</taxon>
        <taxon>Blastocatellales</taxon>
        <taxon>Pyrinomonadaceae</taxon>
        <taxon>Pyrinomonas</taxon>
    </lineage>
</organism>
<reference evidence="16 17" key="2">
    <citation type="submission" date="2015-01" db="EMBL/GenBank/DDBJ databases">
        <title>Complete genome sequence of Pyrinomonas methylaliphatogenes type strain K22T.</title>
        <authorList>
            <person name="Lee K.C.Y."/>
            <person name="Power J.F."/>
            <person name="Dunfield P.F."/>
            <person name="Morgan X.C."/>
            <person name="Huttenhower C."/>
            <person name="Stott M.B."/>
        </authorList>
    </citation>
    <scope>NUCLEOTIDE SEQUENCE [LARGE SCALE GENOMIC DNA]</scope>
    <source>
        <strain evidence="16 17">K22</strain>
    </source>
</reference>
<keyword evidence="6 12" id="KW-0068">Autocatalytic cleavage</keyword>
<dbReference type="RefSeq" id="WP_041978063.1">
    <property type="nucleotide sequence ID" value="NZ_CBXV010000008.1"/>
</dbReference>
<dbReference type="InterPro" id="IPR015927">
    <property type="entry name" value="Peptidase_S24_S26A/B/C"/>
</dbReference>
<keyword evidence="10 12" id="KW-0234">DNA repair</keyword>
<dbReference type="PANTHER" id="PTHR33516">
    <property type="entry name" value="LEXA REPRESSOR"/>
    <property type="match status" value="1"/>
</dbReference>
<evidence type="ECO:0000256" key="6">
    <source>
        <dbReference type="ARBA" id="ARBA00022813"/>
    </source>
</evidence>
<feature type="active site" description="For autocatalytic cleavage activity" evidence="12">
    <location>
        <position position="164"/>
    </location>
</feature>
<dbReference type="PRINTS" id="PR00726">
    <property type="entry name" value="LEXASERPTASE"/>
</dbReference>
<dbReference type="EC" id="3.4.21.88" evidence="12"/>
<dbReference type="CDD" id="cd06529">
    <property type="entry name" value="S24_LexA-like"/>
    <property type="match status" value="1"/>
</dbReference>
<keyword evidence="3 12" id="KW-0235">DNA replication</keyword>
<evidence type="ECO:0000256" key="8">
    <source>
        <dbReference type="ARBA" id="ARBA00023125"/>
    </source>
</evidence>
<accession>A0A0B6X301</accession>
<keyword evidence="4 12" id="KW-0227">DNA damage</keyword>
<dbReference type="InterPro" id="IPR039418">
    <property type="entry name" value="LexA-like"/>
</dbReference>
<dbReference type="InterPro" id="IPR006197">
    <property type="entry name" value="Peptidase_S24_LexA"/>
</dbReference>
<dbReference type="OrthoDB" id="9802364at2"/>
<evidence type="ECO:0000256" key="11">
    <source>
        <dbReference type="ARBA" id="ARBA00023236"/>
    </source>
</evidence>
<evidence type="ECO:0000256" key="3">
    <source>
        <dbReference type="ARBA" id="ARBA00022705"/>
    </source>
</evidence>
<evidence type="ECO:0000256" key="7">
    <source>
        <dbReference type="ARBA" id="ARBA00023015"/>
    </source>
</evidence>
<dbReference type="Proteomes" id="UP000031518">
    <property type="component" value="Unassembled WGS sequence"/>
</dbReference>
<dbReference type="HAMAP" id="MF_00015">
    <property type="entry name" value="LexA"/>
    <property type="match status" value="1"/>
</dbReference>
<dbReference type="GO" id="GO:0045892">
    <property type="term" value="P:negative regulation of DNA-templated transcription"/>
    <property type="evidence" value="ECO:0007669"/>
    <property type="project" value="UniProtKB-UniRule"/>
</dbReference>
<evidence type="ECO:0000313" key="17">
    <source>
        <dbReference type="Proteomes" id="UP000031518"/>
    </source>
</evidence>
<dbReference type="AlphaFoldDB" id="A0A0B6X301"/>
<dbReference type="GO" id="GO:0009432">
    <property type="term" value="P:SOS response"/>
    <property type="evidence" value="ECO:0007669"/>
    <property type="project" value="UniProtKB-UniRule"/>
</dbReference>
<gene>
    <name evidence="12" type="primary">lexA</name>
    <name evidence="16" type="ORF">PYK22_02703</name>
</gene>
<dbReference type="EMBL" id="CBXV010000008">
    <property type="protein sequence ID" value="CDM66670.1"/>
    <property type="molecule type" value="Genomic_DNA"/>
</dbReference>
<evidence type="ECO:0000256" key="10">
    <source>
        <dbReference type="ARBA" id="ARBA00023204"/>
    </source>
</evidence>
<evidence type="ECO:0000313" key="16">
    <source>
        <dbReference type="EMBL" id="CDM66670.1"/>
    </source>
</evidence>
<dbReference type="Pfam" id="PF01726">
    <property type="entry name" value="LexA_DNA_bind"/>
    <property type="match status" value="1"/>
</dbReference>
<dbReference type="GO" id="GO:0006281">
    <property type="term" value="P:DNA repair"/>
    <property type="evidence" value="ECO:0007669"/>
    <property type="project" value="UniProtKB-UniRule"/>
</dbReference>
<dbReference type="Pfam" id="PF00717">
    <property type="entry name" value="Peptidase_S24"/>
    <property type="match status" value="1"/>
</dbReference>
<dbReference type="NCBIfam" id="TIGR00498">
    <property type="entry name" value="lexA"/>
    <property type="match status" value="1"/>
</dbReference>
<dbReference type="GO" id="GO:0006260">
    <property type="term" value="P:DNA replication"/>
    <property type="evidence" value="ECO:0007669"/>
    <property type="project" value="UniProtKB-UniRule"/>
</dbReference>
<evidence type="ECO:0000256" key="13">
    <source>
        <dbReference type="RuleBase" id="RU003991"/>
    </source>
</evidence>
<dbReference type="GO" id="GO:0004252">
    <property type="term" value="F:serine-type endopeptidase activity"/>
    <property type="evidence" value="ECO:0007669"/>
    <property type="project" value="UniProtKB-UniRule"/>
</dbReference>
<evidence type="ECO:0000256" key="9">
    <source>
        <dbReference type="ARBA" id="ARBA00023163"/>
    </source>
</evidence>